<name>A0A1J9V9I6_9BACI</name>
<feature type="transmembrane region" description="Helical" evidence="1">
    <location>
        <begin position="299"/>
        <end position="319"/>
    </location>
</feature>
<dbReference type="RefSeq" id="WP_071719514.1">
    <property type="nucleotide sequence ID" value="NZ_CBCSHB010000019.1"/>
</dbReference>
<proteinExistence type="predicted"/>
<evidence type="ECO:0000313" key="3">
    <source>
        <dbReference type="Proteomes" id="UP000182788"/>
    </source>
</evidence>
<reference evidence="2 3" key="1">
    <citation type="submission" date="2016-06" db="EMBL/GenBank/DDBJ databases">
        <title>First insights into the genetic diversity and population structure of in the Bacillus cereus group bacteria from diverse marine environments.</title>
        <authorList>
            <person name="Liu Y."/>
            <person name="Lai Q."/>
            <person name="Shao Z."/>
        </authorList>
    </citation>
    <scope>NUCLEOTIDE SEQUENCE [LARGE SCALE GENOMIC DNA]</scope>
    <source>
        <strain evidence="2 3">NH24A2</strain>
    </source>
</reference>
<dbReference type="EMBL" id="MAOI01000079">
    <property type="protein sequence ID" value="OJD78195.1"/>
    <property type="molecule type" value="Genomic_DNA"/>
</dbReference>
<feature type="transmembrane region" description="Helical" evidence="1">
    <location>
        <begin position="397"/>
        <end position="422"/>
    </location>
</feature>
<keyword evidence="1" id="KW-0472">Membrane</keyword>
<comment type="caution">
    <text evidence="2">The sequence shown here is derived from an EMBL/GenBank/DDBJ whole genome shotgun (WGS) entry which is preliminary data.</text>
</comment>
<gene>
    <name evidence="2" type="ORF">BAU28_02940</name>
</gene>
<feature type="transmembrane region" description="Helical" evidence="1">
    <location>
        <begin position="325"/>
        <end position="344"/>
    </location>
</feature>
<dbReference type="GeneID" id="87593391"/>
<evidence type="ECO:0000313" key="2">
    <source>
        <dbReference type="EMBL" id="OJD78195.1"/>
    </source>
</evidence>
<feature type="transmembrane region" description="Helical" evidence="1">
    <location>
        <begin position="368"/>
        <end position="391"/>
    </location>
</feature>
<protein>
    <submittedName>
        <fullName evidence="2">Uncharacterized protein</fullName>
    </submittedName>
</protein>
<feature type="transmembrane region" description="Helical" evidence="1">
    <location>
        <begin position="451"/>
        <end position="472"/>
    </location>
</feature>
<keyword evidence="1" id="KW-1133">Transmembrane helix</keyword>
<feature type="transmembrane region" description="Helical" evidence="1">
    <location>
        <begin position="21"/>
        <end position="43"/>
    </location>
</feature>
<sequence length="627" mass="69711">MASVLIRMKLSILKNSMNSGKAVLLIITGIVGLLIAIGTILLFSFYPTEHNVSKSILYVIFALWTVGWILGPLLTGGDGMLRPEYFALLPLTSFKLARALLAVAFIGLGPLASLIAFIGLLIYAARASLTATIVAVPAIILQLIFVVLLSKVVVSIIGETMKSRIGMEFGAMLFGFIIAFLNVGWYALPAINGITLNEPTFLYMFPSSWAILAVEFAIQSNWLLAFVLLIVLTILCGLLLFIWTTLLMKSTVKDTKKIQNTITIIKHRKALRIFSEKKIGAIITKELKSWGRDPQRGRFLRMGIWIGVFYGILITSAHISYLMPWAGVIMIVFTSMFACNIYGFDGSALWLTLTTPGAERIDVRGRQLAWLIAIGPIAILTTIIFTIYSGLIFVYPWVFAIIPALLGGAAGLIMLFSVFNLIPITDPHRRGRGTVISGDDMSASKMFITTWLMMVMVLATAIPALLVVWIGTLLHIELLQWLGVLTGICTGVFLAWWLGRIAYLKLEKSGPELLFAMKSGMKILRDDNKEKNNRMAAELPKKKLAVVVLLVFMGIFFLIHQSIIPLIFEIFSVDEKVRLFFLPRYFSHIVRIPIIVVFAVLGIASLYKAILIKKRHGKEDQFIKDEM</sequence>
<feature type="transmembrane region" description="Helical" evidence="1">
    <location>
        <begin position="544"/>
        <end position="568"/>
    </location>
</feature>
<feature type="transmembrane region" description="Helical" evidence="1">
    <location>
        <begin position="55"/>
        <end position="75"/>
    </location>
</feature>
<organism evidence="2 3">
    <name type="scientific">Bacillus paramycoides</name>
    <dbReference type="NCBI Taxonomy" id="2026194"/>
    <lineage>
        <taxon>Bacteria</taxon>
        <taxon>Bacillati</taxon>
        <taxon>Bacillota</taxon>
        <taxon>Bacilli</taxon>
        <taxon>Bacillales</taxon>
        <taxon>Bacillaceae</taxon>
        <taxon>Bacillus</taxon>
        <taxon>Bacillus cereus group</taxon>
    </lineage>
</organism>
<keyword evidence="1" id="KW-0812">Transmembrane</keyword>
<feature type="transmembrane region" description="Helical" evidence="1">
    <location>
        <begin position="222"/>
        <end position="247"/>
    </location>
</feature>
<feature type="transmembrane region" description="Helical" evidence="1">
    <location>
        <begin position="588"/>
        <end position="607"/>
    </location>
</feature>
<feature type="transmembrane region" description="Helical" evidence="1">
    <location>
        <begin position="478"/>
        <end position="498"/>
    </location>
</feature>
<dbReference type="Proteomes" id="UP000182788">
    <property type="component" value="Unassembled WGS sequence"/>
</dbReference>
<feature type="transmembrane region" description="Helical" evidence="1">
    <location>
        <begin position="131"/>
        <end position="157"/>
    </location>
</feature>
<feature type="transmembrane region" description="Helical" evidence="1">
    <location>
        <begin position="169"/>
        <end position="188"/>
    </location>
</feature>
<evidence type="ECO:0000256" key="1">
    <source>
        <dbReference type="SAM" id="Phobius"/>
    </source>
</evidence>
<feature type="transmembrane region" description="Helical" evidence="1">
    <location>
        <begin position="96"/>
        <end position="125"/>
    </location>
</feature>
<dbReference type="AlphaFoldDB" id="A0A1J9V9I6"/>
<accession>A0A1J9V9I6</accession>